<dbReference type="InterPro" id="IPR036188">
    <property type="entry name" value="FAD/NAD-bd_sf"/>
</dbReference>
<dbReference type="Pfam" id="PF13618">
    <property type="entry name" value="Gluconate_2-dh3"/>
    <property type="match status" value="1"/>
</dbReference>
<dbReference type="RefSeq" id="WP_119098556.1">
    <property type="nucleotide sequence ID" value="NZ_QXMJ01000035.1"/>
</dbReference>
<dbReference type="GO" id="GO:0016614">
    <property type="term" value="F:oxidoreductase activity, acting on CH-OH group of donors"/>
    <property type="evidence" value="ECO:0007669"/>
    <property type="project" value="InterPro"/>
</dbReference>
<keyword evidence="9" id="KW-1185">Reference proteome</keyword>
<accession>A0A505DR92</accession>
<dbReference type="PANTHER" id="PTHR42784:SF1">
    <property type="entry name" value="PYRANOSE 2-OXIDASE"/>
    <property type="match status" value="1"/>
</dbReference>
<comment type="similarity">
    <text evidence="2">Belongs to the GMC oxidoreductase family.</text>
</comment>
<keyword evidence="5" id="KW-0560">Oxidoreductase</keyword>
<keyword evidence="3" id="KW-0285">Flavoprotein</keyword>
<proteinExistence type="inferred from homology"/>
<evidence type="ECO:0000256" key="2">
    <source>
        <dbReference type="ARBA" id="ARBA00010790"/>
    </source>
</evidence>
<feature type="domain" description="Glucose-methanol-choline oxidoreductase C-terminal" evidence="7">
    <location>
        <begin position="647"/>
        <end position="752"/>
    </location>
</feature>
<protein>
    <recommendedName>
        <fullName evidence="10">Glucose-methanol-choline oxidoreductase C-terminal domain-containing protein</fullName>
    </recommendedName>
</protein>
<evidence type="ECO:0000256" key="3">
    <source>
        <dbReference type="ARBA" id="ARBA00022630"/>
    </source>
</evidence>
<dbReference type="PANTHER" id="PTHR42784">
    <property type="entry name" value="PYRANOSE 2-OXIDASE"/>
    <property type="match status" value="1"/>
</dbReference>
<dbReference type="InterPro" id="IPR007867">
    <property type="entry name" value="GMC_OxRtase_C"/>
</dbReference>
<comment type="cofactor">
    <cofactor evidence="1">
        <name>FAD</name>
        <dbReference type="ChEBI" id="CHEBI:57692"/>
    </cofactor>
</comment>
<evidence type="ECO:0000259" key="6">
    <source>
        <dbReference type="Pfam" id="PF00732"/>
    </source>
</evidence>
<dbReference type="InterPro" id="IPR051473">
    <property type="entry name" value="P2Ox-like"/>
</dbReference>
<dbReference type="InterPro" id="IPR027056">
    <property type="entry name" value="Gluconate_2DH_su3"/>
</dbReference>
<evidence type="ECO:0000313" key="8">
    <source>
        <dbReference type="EMBL" id="TPQ23828.1"/>
    </source>
</evidence>
<evidence type="ECO:0000259" key="7">
    <source>
        <dbReference type="Pfam" id="PF05199"/>
    </source>
</evidence>
<evidence type="ECO:0000256" key="1">
    <source>
        <dbReference type="ARBA" id="ARBA00001974"/>
    </source>
</evidence>
<dbReference type="Pfam" id="PF00732">
    <property type="entry name" value="GMC_oxred_N"/>
    <property type="match status" value="1"/>
</dbReference>
<dbReference type="SUPFAM" id="SSF51905">
    <property type="entry name" value="FAD/NAD(P)-binding domain"/>
    <property type="match status" value="1"/>
</dbReference>
<evidence type="ECO:0000313" key="9">
    <source>
        <dbReference type="Proteomes" id="UP000317378"/>
    </source>
</evidence>
<name>A0A505DR92_9ACTN</name>
<dbReference type="EMBL" id="VCHX02000035">
    <property type="protein sequence ID" value="TPQ23828.1"/>
    <property type="molecule type" value="Genomic_DNA"/>
</dbReference>
<dbReference type="OrthoDB" id="9798604at2"/>
<keyword evidence="4" id="KW-0274">FAD</keyword>
<organism evidence="8 9">
    <name type="scientific">Streptomyces sporangiiformans</name>
    <dbReference type="NCBI Taxonomy" id="2315329"/>
    <lineage>
        <taxon>Bacteria</taxon>
        <taxon>Bacillati</taxon>
        <taxon>Actinomycetota</taxon>
        <taxon>Actinomycetes</taxon>
        <taxon>Kitasatosporales</taxon>
        <taxon>Streptomycetaceae</taxon>
        <taxon>Streptomyces</taxon>
    </lineage>
</organism>
<evidence type="ECO:0000256" key="4">
    <source>
        <dbReference type="ARBA" id="ARBA00022827"/>
    </source>
</evidence>
<comment type="caution">
    <text evidence="8">The sequence shown here is derived from an EMBL/GenBank/DDBJ whole genome shotgun (WGS) entry which is preliminary data.</text>
</comment>
<dbReference type="Pfam" id="PF05199">
    <property type="entry name" value="GMC_oxred_C"/>
    <property type="match status" value="1"/>
</dbReference>
<sequence>MTTPSPGTSPSGISFPSGAARTALTATEAHVADALFERLFPADDNGPGARAIGVLDYVDRALAGHDSRHVPLYQAVLASLDASARSTFGHGFADLRTDQQDALVQHFSEGGLDAPLGPDEQQLAFAQIRAHLQEGLFADPAYGGNREEAGWRLLGHPGVWLENSAEENLSTEPVTKDGVVRALADVADTLPHDEAEEEWTREAYRNALSPRSTDEVDVLLVGVGAMGGLVAQTFAEAGLSVVGLEAGPWRAKDDFRPDELGDAYYARAGLGPKFQTETPRWRQDGDDAETLEATFSLGRMVNGVGGSAGHYGAWLRRFHPWHFRPLTRITGQYGRDVLPEDCTLADWPVTYDELEPYYTRLEHLIGVAGDESNPYIERSKPLPMPPMRPFSLGERFRTSTEARGLHPHAVPVGVNTVEYGGRPATTYSAWSNGLGTSSGERWHPGLGPVPQALRTGRFELRTHCRVTRVLLDSTGKAVGVEYLDPNGRVRTQHARAVILSAYTYENLRLMFVSADSKHPDGLGNNTGQLGKHYMTKMFAHVNGYFPGVYFNRHTGPAAQGVVLDDYVAEQFDFATHGFLGGATLGAEQQFLPLQISRECLPPDVRPWGRSYRDHLLRWQHQGVVRIQPDSLPYAGHFVDLDPRHRDRSGVGMPVVRVTYRLRENERRLAAWMGGQADMILREMGAATTWEGPHFTGVGSSHDLGGTRFGEDPTGTVLDPWLAVHDTPGLHVYGGSAFPSCPGINPTLTIWAVVLRAAEKLARDLGGSVV</sequence>
<dbReference type="Proteomes" id="UP000317378">
    <property type="component" value="Unassembled WGS sequence"/>
</dbReference>
<evidence type="ECO:0000256" key="5">
    <source>
        <dbReference type="ARBA" id="ARBA00023002"/>
    </source>
</evidence>
<feature type="domain" description="Glucose-methanol-choline oxidoreductase N-terminal" evidence="6">
    <location>
        <begin position="433"/>
        <end position="526"/>
    </location>
</feature>
<dbReference type="InterPro" id="IPR000172">
    <property type="entry name" value="GMC_OxRdtase_N"/>
</dbReference>
<gene>
    <name evidence="8" type="ORF">FGD71_001720</name>
</gene>
<dbReference type="GO" id="GO:0050660">
    <property type="term" value="F:flavin adenine dinucleotide binding"/>
    <property type="evidence" value="ECO:0007669"/>
    <property type="project" value="InterPro"/>
</dbReference>
<dbReference type="Gene3D" id="3.50.50.60">
    <property type="entry name" value="FAD/NAD(P)-binding domain"/>
    <property type="match status" value="2"/>
</dbReference>
<dbReference type="AlphaFoldDB" id="A0A505DR92"/>
<reference evidence="8 9" key="1">
    <citation type="submission" date="2019-06" db="EMBL/GenBank/DDBJ databases">
        <title>Streptomyces sporangiiformans sp. nov., a novel actinomycete isolated from soil in Mount Song.</title>
        <authorList>
            <person name="Han L."/>
        </authorList>
    </citation>
    <scope>NUCLEOTIDE SEQUENCE [LARGE SCALE GENOMIC DNA]</scope>
    <source>
        <strain evidence="8 9">NEAU-SSA 1</strain>
    </source>
</reference>
<evidence type="ECO:0008006" key="10">
    <source>
        <dbReference type="Google" id="ProtNLM"/>
    </source>
</evidence>